<dbReference type="GO" id="GO:0019988">
    <property type="term" value="P:charged-tRNA amino acid modification"/>
    <property type="evidence" value="ECO:0007669"/>
    <property type="project" value="InterPro"/>
</dbReference>
<feature type="domain" description="Rit1 N-terminal" evidence="1">
    <location>
        <begin position="19"/>
        <end position="98"/>
    </location>
</feature>
<sequence>MEGEEEGARLSIYKAARSIKRRDNSLYNALRSIYQDSIFVSEISLLWPQLPLLANLRCGLWYSRSFHSTCYFKSTDGHTNNCSFSTARLNLHVAQLAGTLLSHSQFSKT</sequence>
<dbReference type="GO" id="GO:0043399">
    <property type="term" value="F:tRNA adenosine(64)-2'-O-ribosylphosphate transferase activity"/>
    <property type="evidence" value="ECO:0007669"/>
    <property type="project" value="InterPro"/>
</dbReference>
<dbReference type="InterPro" id="IPR007306">
    <property type="entry name" value="Rit1"/>
</dbReference>
<evidence type="ECO:0000313" key="3">
    <source>
        <dbReference type="Proteomes" id="UP000501690"/>
    </source>
</evidence>
<reference evidence="2 3" key="1">
    <citation type="submission" date="2019-04" db="EMBL/GenBank/DDBJ databases">
        <title>An improved genome assembly and genetic linkage map for asparagus bean, Vigna unguiculata ssp. sesquipedialis.</title>
        <authorList>
            <person name="Xia Q."/>
            <person name="Zhang R."/>
            <person name="Dong Y."/>
        </authorList>
    </citation>
    <scope>NUCLEOTIDE SEQUENCE [LARGE SCALE GENOMIC DNA]</scope>
    <source>
        <tissue evidence="2">Leaf</tissue>
    </source>
</reference>
<dbReference type="InterPro" id="IPR033449">
    <property type="entry name" value="Rit1_N"/>
</dbReference>
<dbReference type="AlphaFoldDB" id="A0A4D6L9Y4"/>
<gene>
    <name evidence="2" type="ORF">DEO72_LG2g5596</name>
</gene>
<dbReference type="Proteomes" id="UP000501690">
    <property type="component" value="Linkage Group LG2"/>
</dbReference>
<name>A0A4D6L9Y4_VIGUN</name>
<dbReference type="GO" id="GO:0005737">
    <property type="term" value="C:cytoplasm"/>
    <property type="evidence" value="ECO:0007669"/>
    <property type="project" value="TreeGrafter"/>
</dbReference>
<evidence type="ECO:0000259" key="1">
    <source>
        <dbReference type="Pfam" id="PF17184"/>
    </source>
</evidence>
<dbReference type="EMBL" id="CP039346">
    <property type="protein sequence ID" value="QCD85236.1"/>
    <property type="molecule type" value="Genomic_DNA"/>
</dbReference>
<keyword evidence="3" id="KW-1185">Reference proteome</keyword>
<keyword evidence="2" id="KW-0808">Transferase</keyword>
<evidence type="ECO:0000313" key="2">
    <source>
        <dbReference type="EMBL" id="QCD85236.1"/>
    </source>
</evidence>
<accession>A0A4D6L9Y4</accession>
<proteinExistence type="predicted"/>
<dbReference type="PANTHER" id="PTHR31811">
    <property type="entry name" value="TRNA A64-2'-O-RIBOSYLPHOSPHATE TRANSFERASE"/>
    <property type="match status" value="1"/>
</dbReference>
<organism evidence="2 3">
    <name type="scientific">Vigna unguiculata</name>
    <name type="common">Cowpea</name>
    <dbReference type="NCBI Taxonomy" id="3917"/>
    <lineage>
        <taxon>Eukaryota</taxon>
        <taxon>Viridiplantae</taxon>
        <taxon>Streptophyta</taxon>
        <taxon>Embryophyta</taxon>
        <taxon>Tracheophyta</taxon>
        <taxon>Spermatophyta</taxon>
        <taxon>Magnoliopsida</taxon>
        <taxon>eudicotyledons</taxon>
        <taxon>Gunneridae</taxon>
        <taxon>Pentapetalae</taxon>
        <taxon>rosids</taxon>
        <taxon>fabids</taxon>
        <taxon>Fabales</taxon>
        <taxon>Fabaceae</taxon>
        <taxon>Papilionoideae</taxon>
        <taxon>50 kb inversion clade</taxon>
        <taxon>NPAAA clade</taxon>
        <taxon>indigoferoid/millettioid clade</taxon>
        <taxon>Phaseoleae</taxon>
        <taxon>Vigna</taxon>
    </lineage>
</organism>
<dbReference type="Pfam" id="PF17184">
    <property type="entry name" value="Rit1_C"/>
    <property type="match status" value="1"/>
</dbReference>
<protein>
    <submittedName>
        <fullName evidence="2">tRNA A64-2'-O-ribosylphosphate transferase</fullName>
    </submittedName>
</protein>
<dbReference type="PANTHER" id="PTHR31811:SF0">
    <property type="entry name" value="TRNA A64-2'-O-RIBOSYLPHOSPHATE TRANSFERASE"/>
    <property type="match status" value="1"/>
</dbReference>